<dbReference type="RefSeq" id="WP_171183635.1">
    <property type="nucleotide sequence ID" value="NZ_WTPX01000011.1"/>
</dbReference>
<accession>A0ABX1V9W4</accession>
<dbReference type="Proteomes" id="UP000609651">
    <property type="component" value="Unassembled WGS sequence"/>
</dbReference>
<comment type="caution">
    <text evidence="3">The sequence shown here is derived from an EMBL/GenBank/DDBJ whole genome shotgun (WGS) entry which is preliminary data.</text>
</comment>
<protein>
    <submittedName>
        <fullName evidence="3">UDP-N-acetyl-D-mannosaminuronic acid transferase</fullName>
        <ecNumber evidence="3">2.4.1.180</ecNumber>
    </submittedName>
</protein>
<dbReference type="CDD" id="cd06533">
    <property type="entry name" value="Glyco_transf_WecG_TagA"/>
    <property type="match status" value="1"/>
</dbReference>
<dbReference type="EC" id="2.4.1.180" evidence="3"/>
<reference evidence="3 4" key="1">
    <citation type="journal article" date="2020" name="Syst. Appl. Microbiol.">
        <title>Alienimonas chondri sp. nov., a novel planctomycete isolated from the biofilm of the red alga Chondrus crispus.</title>
        <authorList>
            <person name="Vitorino I."/>
            <person name="Albuquerque L."/>
            <person name="Wiegand S."/>
            <person name="Kallscheuer N."/>
            <person name="da Costa M.S."/>
            <person name="Lobo-da-Cunha A."/>
            <person name="Jogler C."/>
            <person name="Lage O.M."/>
        </authorList>
    </citation>
    <scope>NUCLEOTIDE SEQUENCE [LARGE SCALE GENOMIC DNA]</scope>
    <source>
        <strain evidence="3 4">LzC2</strain>
    </source>
</reference>
<dbReference type="NCBIfam" id="TIGR00696">
    <property type="entry name" value="wecG_tagA_cpsF"/>
    <property type="match status" value="1"/>
</dbReference>
<evidence type="ECO:0000256" key="2">
    <source>
        <dbReference type="ARBA" id="ARBA00022679"/>
    </source>
</evidence>
<proteinExistence type="predicted"/>
<organism evidence="3 4">
    <name type="scientific">Alienimonas chondri</name>
    <dbReference type="NCBI Taxonomy" id="2681879"/>
    <lineage>
        <taxon>Bacteria</taxon>
        <taxon>Pseudomonadati</taxon>
        <taxon>Planctomycetota</taxon>
        <taxon>Planctomycetia</taxon>
        <taxon>Planctomycetales</taxon>
        <taxon>Planctomycetaceae</taxon>
        <taxon>Alienimonas</taxon>
    </lineage>
</organism>
<evidence type="ECO:0000313" key="4">
    <source>
        <dbReference type="Proteomes" id="UP000609651"/>
    </source>
</evidence>
<keyword evidence="1 3" id="KW-0328">Glycosyltransferase</keyword>
<dbReference type="InterPro" id="IPR004629">
    <property type="entry name" value="WecG_TagA_CpsF"/>
</dbReference>
<dbReference type="PANTHER" id="PTHR34136">
    <property type="match status" value="1"/>
</dbReference>
<dbReference type="GO" id="GO:0047241">
    <property type="term" value="F:lipopolysaccharide N-acetylmannosaminouronosyltransferase activity"/>
    <property type="evidence" value="ECO:0007669"/>
    <property type="project" value="UniProtKB-EC"/>
</dbReference>
<keyword evidence="2 3" id="KW-0808">Transferase</keyword>
<dbReference type="Pfam" id="PF03808">
    <property type="entry name" value="Glyco_tran_WecG"/>
    <property type="match status" value="1"/>
</dbReference>
<gene>
    <name evidence="3" type="primary">wecG_1</name>
    <name evidence="3" type="ORF">LzC2_06160</name>
</gene>
<evidence type="ECO:0000313" key="3">
    <source>
        <dbReference type="EMBL" id="NNJ24558.1"/>
    </source>
</evidence>
<name>A0ABX1V9W4_9PLAN</name>
<dbReference type="PANTHER" id="PTHR34136:SF1">
    <property type="entry name" value="UDP-N-ACETYL-D-MANNOSAMINURONIC ACID TRANSFERASE"/>
    <property type="match status" value="1"/>
</dbReference>
<sequence>MSTLASPPAPAGSVAVDRPVTVAPATSVPPVPLFGLRLDPVTLGEAIARIHRWVDDWRDADRPSGGTKVVVTPNVDHLVKLHRTADPLMVEAYRAADLTLADGTPVVAASRWFGKPVPERVPGSDLVPSLLASANAKRPLRVFLLGAGPGVAEIAAANIARDTPHAEVVGTHCPPLGFERNPQENELILALLEEAKPDVLIVGLGFPKQEKWVHAHREALTCGVALCVGATIDFLAGNVTRAPRWLGRVGLEWVFRLGLEPKRLAGRYANDLVHFPRVLWREWRRTRAEGDRSGDDATIRP</sequence>
<evidence type="ECO:0000256" key="1">
    <source>
        <dbReference type="ARBA" id="ARBA00022676"/>
    </source>
</evidence>
<keyword evidence="4" id="KW-1185">Reference proteome</keyword>
<dbReference type="EMBL" id="WTPX01000011">
    <property type="protein sequence ID" value="NNJ24558.1"/>
    <property type="molecule type" value="Genomic_DNA"/>
</dbReference>